<sequence length="166" mass="19117">MSRPVRIDSFLWAVRLFKTRSIAQDACRKGRVAINDVTAKPAKMVMMGDIISVRKPPVTLSFKVLQTTANRMGAKLVPEYILNVTPPEQYELLELKRMSGYVDRAQGLGRPTKRERRDLEQFLQAPVVETAPLEDWSDEPLDYDESLDYDEEQDNPSSDLLDWDNW</sequence>
<dbReference type="Proteomes" id="UP000003303">
    <property type="component" value="Unassembled WGS sequence"/>
</dbReference>
<dbReference type="GO" id="GO:0003723">
    <property type="term" value="F:RNA binding"/>
    <property type="evidence" value="ECO:0007669"/>
    <property type="project" value="UniProtKB-KW"/>
</dbReference>
<proteinExistence type="predicted"/>
<keyword evidence="1" id="KW-0694">RNA-binding</keyword>
<dbReference type="InterPro" id="IPR002942">
    <property type="entry name" value="S4_RNA-bd"/>
</dbReference>
<dbReference type="Gene3D" id="3.10.290.10">
    <property type="entry name" value="RNA-binding S4 domain"/>
    <property type="match status" value="1"/>
</dbReference>
<dbReference type="OrthoDB" id="9797176at2"/>
<feature type="region of interest" description="Disordered" evidence="2">
    <location>
        <begin position="130"/>
        <end position="166"/>
    </location>
</feature>
<dbReference type="SUPFAM" id="SSF55174">
    <property type="entry name" value="Alpha-L RNA-binding motif"/>
    <property type="match status" value="1"/>
</dbReference>
<reference evidence="4 5" key="1">
    <citation type="submission" date="2009-04" db="EMBL/GenBank/DDBJ databases">
        <authorList>
            <person name="Sebastian Y."/>
            <person name="Madupu R."/>
            <person name="Durkin A.S."/>
            <person name="Torralba M."/>
            <person name="Methe B."/>
            <person name="Sutton G.G."/>
            <person name="Strausberg R.L."/>
            <person name="Nelson K.E."/>
        </authorList>
    </citation>
    <scope>NUCLEOTIDE SEQUENCE [LARGE SCALE GENOMIC DNA]</scope>
    <source>
        <strain evidence="4 5">60-3</strain>
    </source>
</reference>
<evidence type="ECO:0000256" key="2">
    <source>
        <dbReference type="SAM" id="MobiDB-lite"/>
    </source>
</evidence>
<evidence type="ECO:0000259" key="3">
    <source>
        <dbReference type="SMART" id="SM00363"/>
    </source>
</evidence>
<feature type="compositionally biased region" description="Acidic residues" evidence="2">
    <location>
        <begin position="135"/>
        <end position="154"/>
    </location>
</feature>
<name>C2MAE5_9PORP</name>
<evidence type="ECO:0000313" key="5">
    <source>
        <dbReference type="Proteomes" id="UP000003303"/>
    </source>
</evidence>
<dbReference type="AlphaFoldDB" id="C2MAE5"/>
<organism evidence="4 5">
    <name type="scientific">Porphyromonas uenonis 60-3</name>
    <dbReference type="NCBI Taxonomy" id="596327"/>
    <lineage>
        <taxon>Bacteria</taxon>
        <taxon>Pseudomonadati</taxon>
        <taxon>Bacteroidota</taxon>
        <taxon>Bacteroidia</taxon>
        <taxon>Bacteroidales</taxon>
        <taxon>Porphyromonadaceae</taxon>
        <taxon>Porphyromonas</taxon>
    </lineage>
</organism>
<keyword evidence="5" id="KW-1185">Reference proteome</keyword>
<dbReference type="InterPro" id="IPR036986">
    <property type="entry name" value="S4_RNA-bd_sf"/>
</dbReference>
<gene>
    <name evidence="4" type="ORF">PORUE0001_1219</name>
</gene>
<protein>
    <submittedName>
        <fullName evidence="4">S4 domain protein</fullName>
    </submittedName>
</protein>
<feature type="domain" description="RNA-binding S4" evidence="3">
    <location>
        <begin position="5"/>
        <end position="68"/>
    </location>
</feature>
<dbReference type="PROSITE" id="PS50889">
    <property type="entry name" value="S4"/>
    <property type="match status" value="1"/>
</dbReference>
<dbReference type="eggNOG" id="COG1188">
    <property type="taxonomic scope" value="Bacteria"/>
</dbReference>
<dbReference type="CDD" id="cd00165">
    <property type="entry name" value="S4"/>
    <property type="match status" value="1"/>
</dbReference>
<dbReference type="EMBL" id="ACLR01000088">
    <property type="protein sequence ID" value="EEK17313.1"/>
    <property type="molecule type" value="Genomic_DNA"/>
</dbReference>
<dbReference type="Pfam" id="PF01479">
    <property type="entry name" value="S4"/>
    <property type="match status" value="1"/>
</dbReference>
<evidence type="ECO:0000313" key="4">
    <source>
        <dbReference type="EMBL" id="EEK17313.1"/>
    </source>
</evidence>
<dbReference type="RefSeq" id="WP_007364888.1">
    <property type="nucleotide sequence ID" value="NZ_ACLR01000088.1"/>
</dbReference>
<evidence type="ECO:0000256" key="1">
    <source>
        <dbReference type="PROSITE-ProRule" id="PRU00182"/>
    </source>
</evidence>
<comment type="caution">
    <text evidence="4">The sequence shown here is derived from an EMBL/GenBank/DDBJ whole genome shotgun (WGS) entry which is preliminary data.</text>
</comment>
<dbReference type="STRING" id="596327.PORUE0001_1219"/>
<accession>C2MAE5</accession>
<dbReference type="SMART" id="SM00363">
    <property type="entry name" value="S4"/>
    <property type="match status" value="1"/>
</dbReference>